<comment type="caution">
    <text evidence="3">The sequence shown here is derived from an EMBL/GenBank/DDBJ whole genome shotgun (WGS) entry which is preliminary data.</text>
</comment>
<proteinExistence type="predicted"/>
<accession>A0ABP1GBK1</accession>
<dbReference type="PANTHER" id="PTHR45615:SF80">
    <property type="entry name" value="GRIP DOMAIN-CONTAINING PROTEIN"/>
    <property type="match status" value="1"/>
</dbReference>
<keyword evidence="4" id="KW-1185">Reference proteome</keyword>
<dbReference type="Proteomes" id="UP001497392">
    <property type="component" value="Unassembled WGS sequence"/>
</dbReference>
<feature type="compositionally biased region" description="Basic and acidic residues" evidence="2">
    <location>
        <begin position="87"/>
        <end position="97"/>
    </location>
</feature>
<feature type="region of interest" description="Disordered" evidence="2">
    <location>
        <begin position="1"/>
        <end position="134"/>
    </location>
</feature>
<feature type="coiled-coil region" evidence="1">
    <location>
        <begin position="811"/>
        <end position="995"/>
    </location>
</feature>
<dbReference type="EMBL" id="CAXHTA020000017">
    <property type="protein sequence ID" value="CAL5227949.1"/>
    <property type="molecule type" value="Genomic_DNA"/>
</dbReference>
<evidence type="ECO:0000256" key="2">
    <source>
        <dbReference type="SAM" id="MobiDB-lite"/>
    </source>
</evidence>
<evidence type="ECO:0000256" key="1">
    <source>
        <dbReference type="SAM" id="Coils"/>
    </source>
</evidence>
<name>A0ABP1GBK1_9CHLO</name>
<feature type="compositionally biased region" description="Polar residues" evidence="2">
    <location>
        <begin position="1071"/>
        <end position="1085"/>
    </location>
</feature>
<gene>
    <name evidence="3" type="primary">g10996</name>
    <name evidence="3" type="ORF">VP750_LOCUS9855</name>
</gene>
<feature type="coiled-coil region" evidence="1">
    <location>
        <begin position="738"/>
        <end position="774"/>
    </location>
</feature>
<organism evidence="3 4">
    <name type="scientific">Coccomyxa viridis</name>
    <dbReference type="NCBI Taxonomy" id="1274662"/>
    <lineage>
        <taxon>Eukaryota</taxon>
        <taxon>Viridiplantae</taxon>
        <taxon>Chlorophyta</taxon>
        <taxon>core chlorophytes</taxon>
        <taxon>Trebouxiophyceae</taxon>
        <taxon>Trebouxiophyceae incertae sedis</taxon>
        <taxon>Coccomyxaceae</taxon>
        <taxon>Coccomyxa</taxon>
    </lineage>
</organism>
<dbReference type="PANTHER" id="PTHR45615">
    <property type="entry name" value="MYOSIN HEAVY CHAIN, NON-MUSCLE"/>
    <property type="match status" value="1"/>
</dbReference>
<feature type="compositionally biased region" description="Polar residues" evidence="2">
    <location>
        <begin position="65"/>
        <end position="86"/>
    </location>
</feature>
<evidence type="ECO:0000313" key="3">
    <source>
        <dbReference type="EMBL" id="CAL5227949.1"/>
    </source>
</evidence>
<feature type="coiled-coil region" evidence="1">
    <location>
        <begin position="647"/>
        <end position="713"/>
    </location>
</feature>
<sequence>MPEQPRITAAQSAAAKRVHEASAQPPTPVKPNSHSVAPEHEELQPGSAFFGETTASPKAAVSTVEVHNSPNSASIDTDVTQSAKQSNRAERSCHSSDSEQEEQAPRVALQPDEAGVNSQSTQAGVETPRQPDHKARNTAGVAGCMAGGVSIATQIENISRPCQNARQPPAQAPCLPTPMQTDAAAAAISEFVRCSRQTKLERSQQIAAAAMCGNSSPDAPETPVRGAKRSASEAFGAYAERWPGSKILKALGSGAADAPVASHPRANLACAERLDPPQRSEAAAMNAASQRHHKAPEVAEAASEADLIYVPSPKELAARARKQHPAPFGMSLDGVPLAPPVAEDPALLPEQETLVENIYSRQVFEEYERRWDAVRGEPWQQGMISEYFLRHVTSYSKRHSAKARDSVVQQVARWLAFSPEQKRQYMEERTTAVELTDMSHPAYRRFREVFGPLGLRKKEQALEFRKSLPEWTLLGEYCGVWDRQAPSSEAEAMEDDDTPDSADPFGLGPLLHDKVSDLACSGTLAPEAAIDALRAKWPDALQLDPSRACNQLCLINDFRGVPGAANANVAWVEMEDSRTLQPHLFIFTAVSVKAGREALLDYGEEYHKDMEAPLKKAAHLVEVPEALVVHRALKAREHEALNKAKEVQDLQRALQQEGAERTRLEKEAAEERARAAGMQQQLVQAQEVASKLKEAIAEEHARLNAQAEQERAKATCMMQQQHVQAQEFAQRLGKEIAAERLRSKAQAEEEQARAADVQQQLAQAQKAASKLKGAAEIERAQLKAQAEGERLRATCAEQTSVQVQKAAAKLAEDAAAERAQLTAEAEQQEAKATFMQHQMVQAQEAAARLAREADEERARLTAQAEEERERAARVKQQHLQAQNAAARLAKEADEERACLEAQAAQERANSTRMEQQMVQAQEASARLAKEANVEHAQLTVQVEEERKRAARVEQQLVQAQEAAQAEARAEAAAQLQQLQTALQERDAALQQAHTEAQSSDLAFQAFRAKHKETCERSAAEIKRLSRVGRAFESQLAELAKHLPHGMTPEDLLALGRTTPLQIVPAGRQHGNAAQQSATGVSAASS</sequence>
<keyword evidence="1" id="KW-0175">Coiled coil</keyword>
<feature type="region of interest" description="Disordered" evidence="2">
    <location>
        <begin position="1066"/>
        <end position="1085"/>
    </location>
</feature>
<evidence type="ECO:0000313" key="4">
    <source>
        <dbReference type="Proteomes" id="UP001497392"/>
    </source>
</evidence>
<protein>
    <submittedName>
        <fullName evidence="3">G10996 protein</fullName>
    </submittedName>
</protein>
<reference evidence="3 4" key="1">
    <citation type="submission" date="2024-06" db="EMBL/GenBank/DDBJ databases">
        <authorList>
            <person name="Kraege A."/>
            <person name="Thomma B."/>
        </authorList>
    </citation>
    <scope>NUCLEOTIDE SEQUENCE [LARGE SCALE GENOMIC DNA]</scope>
</reference>